<dbReference type="GO" id="GO:0005886">
    <property type="term" value="C:plasma membrane"/>
    <property type="evidence" value="ECO:0007669"/>
    <property type="project" value="UniProtKB-SubCell"/>
</dbReference>
<dbReference type="InterPro" id="IPR003439">
    <property type="entry name" value="ABC_transporter-like_ATP-bd"/>
</dbReference>
<dbReference type="SMART" id="SM00382">
    <property type="entry name" value="AAA"/>
    <property type="match status" value="1"/>
</dbReference>
<dbReference type="GO" id="GO:0034040">
    <property type="term" value="F:ATPase-coupled lipid transmembrane transporter activity"/>
    <property type="evidence" value="ECO:0007669"/>
    <property type="project" value="TreeGrafter"/>
</dbReference>
<organism evidence="9 10">
    <name type="scientific">Allocatelliglobosispora scoriae</name>
    <dbReference type="NCBI Taxonomy" id="643052"/>
    <lineage>
        <taxon>Bacteria</taxon>
        <taxon>Bacillati</taxon>
        <taxon>Actinomycetota</taxon>
        <taxon>Actinomycetes</taxon>
        <taxon>Micromonosporales</taxon>
        <taxon>Micromonosporaceae</taxon>
        <taxon>Allocatelliglobosispora</taxon>
    </lineage>
</organism>
<evidence type="ECO:0000256" key="2">
    <source>
        <dbReference type="ARBA" id="ARBA00022692"/>
    </source>
</evidence>
<keyword evidence="2 7" id="KW-0812">Transmembrane</keyword>
<dbReference type="RefSeq" id="WP_184842411.1">
    <property type="nucleotide sequence ID" value="NZ_JACHMN010000003.1"/>
</dbReference>
<dbReference type="Gene3D" id="1.20.1560.10">
    <property type="entry name" value="ABC transporter type 1, transmembrane domain"/>
    <property type="match status" value="1"/>
</dbReference>
<keyword evidence="10" id="KW-1185">Reference proteome</keyword>
<keyword evidence="4 9" id="KW-0067">ATP-binding</keyword>
<dbReference type="Pfam" id="PF00005">
    <property type="entry name" value="ABC_tran"/>
    <property type="match status" value="1"/>
</dbReference>
<evidence type="ECO:0000313" key="10">
    <source>
        <dbReference type="Proteomes" id="UP000587527"/>
    </source>
</evidence>
<dbReference type="GO" id="GO:0005524">
    <property type="term" value="F:ATP binding"/>
    <property type="evidence" value="ECO:0007669"/>
    <property type="project" value="UniProtKB-KW"/>
</dbReference>
<gene>
    <name evidence="9" type="ORF">F4553_006003</name>
</gene>
<protein>
    <submittedName>
        <fullName evidence="9">ATP-binding cassette subfamily B protein</fullName>
    </submittedName>
</protein>
<dbReference type="GO" id="GO:0016887">
    <property type="term" value="F:ATP hydrolysis activity"/>
    <property type="evidence" value="ECO:0007669"/>
    <property type="project" value="InterPro"/>
</dbReference>
<feature type="transmembrane region" description="Helical" evidence="7">
    <location>
        <begin position="148"/>
        <end position="174"/>
    </location>
</feature>
<evidence type="ECO:0000256" key="7">
    <source>
        <dbReference type="SAM" id="Phobius"/>
    </source>
</evidence>
<reference evidence="9 10" key="1">
    <citation type="submission" date="2020-08" db="EMBL/GenBank/DDBJ databases">
        <title>Sequencing the genomes of 1000 actinobacteria strains.</title>
        <authorList>
            <person name="Klenk H.-P."/>
        </authorList>
    </citation>
    <scope>NUCLEOTIDE SEQUENCE [LARGE SCALE GENOMIC DNA]</scope>
    <source>
        <strain evidence="9 10">DSM 45362</strain>
    </source>
</reference>
<name>A0A841BZP4_9ACTN</name>
<feature type="domain" description="ABC transporter" evidence="8">
    <location>
        <begin position="363"/>
        <end position="601"/>
    </location>
</feature>
<evidence type="ECO:0000256" key="1">
    <source>
        <dbReference type="ARBA" id="ARBA00004651"/>
    </source>
</evidence>
<dbReference type="InterPro" id="IPR036640">
    <property type="entry name" value="ABC1_TM_sf"/>
</dbReference>
<keyword evidence="3" id="KW-0547">Nucleotide-binding</keyword>
<feature type="transmembrane region" description="Helical" evidence="7">
    <location>
        <begin position="246"/>
        <end position="267"/>
    </location>
</feature>
<dbReference type="SUPFAM" id="SSF52540">
    <property type="entry name" value="P-loop containing nucleoside triphosphate hydrolases"/>
    <property type="match status" value="1"/>
</dbReference>
<dbReference type="InterPro" id="IPR039421">
    <property type="entry name" value="Type_1_exporter"/>
</dbReference>
<dbReference type="PROSITE" id="PS50893">
    <property type="entry name" value="ABC_TRANSPORTER_2"/>
    <property type="match status" value="1"/>
</dbReference>
<dbReference type="PANTHER" id="PTHR24221">
    <property type="entry name" value="ATP-BINDING CASSETTE SUB-FAMILY B"/>
    <property type="match status" value="1"/>
</dbReference>
<comment type="caution">
    <text evidence="9">The sequence shown here is derived from an EMBL/GenBank/DDBJ whole genome shotgun (WGS) entry which is preliminary data.</text>
</comment>
<dbReference type="Gene3D" id="3.40.50.300">
    <property type="entry name" value="P-loop containing nucleotide triphosphate hydrolases"/>
    <property type="match status" value="1"/>
</dbReference>
<keyword evidence="5 7" id="KW-1133">Transmembrane helix</keyword>
<evidence type="ECO:0000259" key="8">
    <source>
        <dbReference type="PROSITE" id="PS50893"/>
    </source>
</evidence>
<dbReference type="PROSITE" id="PS00211">
    <property type="entry name" value="ABC_TRANSPORTER_1"/>
    <property type="match status" value="1"/>
</dbReference>
<evidence type="ECO:0000256" key="6">
    <source>
        <dbReference type="ARBA" id="ARBA00023136"/>
    </source>
</evidence>
<sequence>MRRWLPILSLLPHAGRATVAASALLNVVFGLLPIAVIWWMSLLLATVPHAATEGIGIALALTVGSLALQQLLGPFQTALAEVISRRIDGHCVQLLLATSFRDAPIATLEQPGVLDRLADIRSAFDRTTASPGDAAAATLALLARYVQLAGAVLLIAVVLDPLTALVVGATAIVIRFGQRGSLGRFGAMWDGLTANRRRLHYVRTLATGTDAAKEIRVLGLRGWLGDRLRAENDGYLQPFWAGRRRLLMWPFVGFATVGLLGAALALAQLARGTAAGELSLLQFAVAVQAVLIPIRFGVYFPECDVQTQFGTRSYTALTDFIALAGVPDAPPPPPRGAADRPVLRPSTPRFAARRDGGGPVGAIRFEGVAFGYPGGHRVFTSLDLELPAGRSTAIVGLNGAGKTTLVKLLARFYDPDGGRITVGGTDLAELDPRQWQRRLAVIFQDFNRYELSAAENIGLGDTDEAALLRAADRAGARDVVDSLPGGLTTNLFSRYADGRDLSGGQWQRIALARALHAVHSGASVLILDEPTAQLDVRAEVEFYDQFLTRTEGLTSIVISHRFSTVRRADHIVVLEHGTVVERGDHDSLLAADGRYAEMFHLQASRFAAVGEVAA</sequence>
<dbReference type="InterPro" id="IPR003593">
    <property type="entry name" value="AAA+_ATPase"/>
</dbReference>
<dbReference type="Proteomes" id="UP000587527">
    <property type="component" value="Unassembled WGS sequence"/>
</dbReference>
<dbReference type="PANTHER" id="PTHR24221:SF646">
    <property type="entry name" value="HAEMOLYSIN SECRETION ATP-BINDING PROTEIN"/>
    <property type="match status" value="1"/>
</dbReference>
<evidence type="ECO:0000256" key="5">
    <source>
        <dbReference type="ARBA" id="ARBA00022989"/>
    </source>
</evidence>
<dbReference type="InterPro" id="IPR017871">
    <property type="entry name" value="ABC_transporter-like_CS"/>
</dbReference>
<dbReference type="EMBL" id="JACHMN010000003">
    <property type="protein sequence ID" value="MBB5872569.1"/>
    <property type="molecule type" value="Genomic_DNA"/>
</dbReference>
<proteinExistence type="predicted"/>
<evidence type="ECO:0000256" key="3">
    <source>
        <dbReference type="ARBA" id="ARBA00022741"/>
    </source>
</evidence>
<evidence type="ECO:0000313" key="9">
    <source>
        <dbReference type="EMBL" id="MBB5872569.1"/>
    </source>
</evidence>
<evidence type="ECO:0000256" key="4">
    <source>
        <dbReference type="ARBA" id="ARBA00022840"/>
    </source>
</evidence>
<feature type="transmembrane region" description="Helical" evidence="7">
    <location>
        <begin position="27"/>
        <end position="47"/>
    </location>
</feature>
<dbReference type="InterPro" id="IPR027417">
    <property type="entry name" value="P-loop_NTPase"/>
</dbReference>
<keyword evidence="6 7" id="KW-0472">Membrane</keyword>
<comment type="subcellular location">
    <subcellularLocation>
        <location evidence="1">Cell membrane</location>
        <topology evidence="1">Multi-pass membrane protein</topology>
    </subcellularLocation>
</comment>
<dbReference type="AlphaFoldDB" id="A0A841BZP4"/>
<dbReference type="SUPFAM" id="SSF90123">
    <property type="entry name" value="ABC transporter transmembrane region"/>
    <property type="match status" value="1"/>
</dbReference>
<accession>A0A841BZP4</accession>